<dbReference type="PANTHER" id="PTHR31357:SF11">
    <property type="entry name" value="SERPENTINE RECEPTOR CLASS ALPHA-11"/>
    <property type="match status" value="1"/>
</dbReference>
<dbReference type="GO" id="GO:0016020">
    <property type="term" value="C:membrane"/>
    <property type="evidence" value="ECO:0007669"/>
    <property type="project" value="UniProtKB-SubCell"/>
</dbReference>
<keyword evidence="7" id="KW-1185">Reference proteome</keyword>
<comment type="caution">
    <text evidence="6">The sequence shown here is derived from an EMBL/GenBank/DDBJ whole genome shotgun (WGS) entry which is preliminary data.</text>
</comment>
<proteinExistence type="predicted"/>
<evidence type="ECO:0000256" key="1">
    <source>
        <dbReference type="ARBA" id="ARBA00004141"/>
    </source>
</evidence>
<organism evidence="6 7">
    <name type="scientific">Caenorhabditis angaria</name>
    <dbReference type="NCBI Taxonomy" id="860376"/>
    <lineage>
        <taxon>Eukaryota</taxon>
        <taxon>Metazoa</taxon>
        <taxon>Ecdysozoa</taxon>
        <taxon>Nematoda</taxon>
        <taxon>Chromadorea</taxon>
        <taxon>Rhabditida</taxon>
        <taxon>Rhabditina</taxon>
        <taxon>Rhabditomorpha</taxon>
        <taxon>Rhabditoidea</taxon>
        <taxon>Rhabditidae</taxon>
        <taxon>Peloderinae</taxon>
        <taxon>Caenorhabditis</taxon>
    </lineage>
</organism>
<dbReference type="Proteomes" id="UP001152747">
    <property type="component" value="Unassembled WGS sequence"/>
</dbReference>
<evidence type="ECO:0000256" key="2">
    <source>
        <dbReference type="ARBA" id="ARBA00022692"/>
    </source>
</evidence>
<sequence length="265" mass="31168">MIQDVSYLKLKINMFWDILRYFEISCTPYYKVSYCTSILRGMLIASSGLMIIQSSMSFDRIFDLFFQRYYGRFRALMAIIFSGFAVIISYFVFEFLTIGDPLEGEVLNCAYFSPKSAGNFQFYINLQLYISIFHIVLDLFILEVVIRRKTKSLFSFNVMKRFHAKESLKSTQYMVALSTIQFTAQVLSSISTIFLLTVSAYLNSLSNAIAVSLLYSMPYFCVAHPIFIIWMLRKTRIERWKSIRILQRQKETQDDHMKRIRKAWA</sequence>
<feature type="transmembrane region" description="Helical" evidence="5">
    <location>
        <begin position="175"/>
        <end position="202"/>
    </location>
</feature>
<dbReference type="AlphaFoldDB" id="A0A9P1IDC5"/>
<dbReference type="InterPro" id="IPR000344">
    <property type="entry name" value="7TM_GPCR_serpentine_rcpt_Sra"/>
</dbReference>
<protein>
    <submittedName>
        <fullName evidence="6">Uncharacterized protein</fullName>
    </submittedName>
</protein>
<keyword evidence="4 5" id="KW-0472">Membrane</keyword>
<dbReference type="EMBL" id="CANHGI010000002">
    <property type="protein sequence ID" value="CAI5442985.1"/>
    <property type="molecule type" value="Genomic_DNA"/>
</dbReference>
<gene>
    <name evidence="6" type="ORF">CAMP_LOCUS5622</name>
</gene>
<keyword evidence="2 5" id="KW-0812">Transmembrane</keyword>
<dbReference type="PRINTS" id="PR00697">
    <property type="entry name" value="TMPROTEINSRA"/>
</dbReference>
<accession>A0A9P1IDC5</accession>
<reference evidence="6" key="1">
    <citation type="submission" date="2022-11" db="EMBL/GenBank/DDBJ databases">
        <authorList>
            <person name="Kikuchi T."/>
        </authorList>
    </citation>
    <scope>NUCLEOTIDE SEQUENCE</scope>
    <source>
        <strain evidence="6">PS1010</strain>
    </source>
</reference>
<dbReference type="Pfam" id="PF02117">
    <property type="entry name" value="7TM_GPCR_Sra"/>
    <property type="match status" value="1"/>
</dbReference>
<dbReference type="GO" id="GO:0004984">
    <property type="term" value="F:olfactory receptor activity"/>
    <property type="evidence" value="ECO:0007669"/>
    <property type="project" value="TreeGrafter"/>
</dbReference>
<dbReference type="GO" id="GO:0004930">
    <property type="term" value="F:G protein-coupled receptor activity"/>
    <property type="evidence" value="ECO:0007669"/>
    <property type="project" value="InterPro"/>
</dbReference>
<dbReference type="InterPro" id="IPR051080">
    <property type="entry name" value="Nematode_rcpt-like_serp_alpha"/>
</dbReference>
<evidence type="ECO:0000256" key="3">
    <source>
        <dbReference type="ARBA" id="ARBA00022989"/>
    </source>
</evidence>
<comment type="subcellular location">
    <subcellularLocation>
        <location evidence="1">Membrane</location>
        <topology evidence="1">Multi-pass membrane protein</topology>
    </subcellularLocation>
</comment>
<evidence type="ECO:0000256" key="4">
    <source>
        <dbReference type="ARBA" id="ARBA00023136"/>
    </source>
</evidence>
<dbReference type="PANTHER" id="PTHR31357">
    <property type="entry name" value="SERPENTINE RECEPTOR CLASS ALPHA-10"/>
    <property type="match status" value="1"/>
</dbReference>
<evidence type="ECO:0000256" key="5">
    <source>
        <dbReference type="SAM" id="Phobius"/>
    </source>
</evidence>
<keyword evidence="3 5" id="KW-1133">Transmembrane helix</keyword>
<feature type="transmembrane region" description="Helical" evidence="5">
    <location>
        <begin position="73"/>
        <end position="93"/>
    </location>
</feature>
<name>A0A9P1IDC5_9PELO</name>
<feature type="transmembrane region" description="Helical" evidence="5">
    <location>
        <begin position="208"/>
        <end position="232"/>
    </location>
</feature>
<evidence type="ECO:0000313" key="7">
    <source>
        <dbReference type="Proteomes" id="UP001152747"/>
    </source>
</evidence>
<evidence type="ECO:0000313" key="6">
    <source>
        <dbReference type="EMBL" id="CAI5442985.1"/>
    </source>
</evidence>
<feature type="transmembrane region" description="Helical" evidence="5">
    <location>
        <begin position="126"/>
        <end position="146"/>
    </location>
</feature>